<evidence type="ECO:0000313" key="12">
    <source>
        <dbReference type="Proteomes" id="UP001202328"/>
    </source>
</evidence>
<dbReference type="EMBL" id="JAJJMB010015535">
    <property type="protein sequence ID" value="KAI3853639.1"/>
    <property type="molecule type" value="Genomic_DNA"/>
</dbReference>
<feature type="transmembrane region" description="Helical" evidence="8">
    <location>
        <begin position="85"/>
        <end position="109"/>
    </location>
</feature>
<feature type="domain" description="Casparian strip membrane protein" evidence="10">
    <location>
        <begin position="28"/>
        <end position="181"/>
    </location>
</feature>
<keyword evidence="7 8" id="KW-0472">Membrane</keyword>
<sequence length="199" mass="21305">MADSDQSGYKNPIDGTPTTNGSNRANKRSVATSDYVLRFLAFAATLVSVIVMAVGKQTKNVPVTLLPNLPPINVEAHAKWQYMSAFVFFMVINIAACVYSALTLILAIANRFGSKGLDLAVILLDLIILSLLFAANGAAAAVGVLGYHGNTHTQWKKVCNVFDSYCHHAAASIILSLVAALMFVLLLALAASRLHKRCL</sequence>
<reference evidence="11" key="1">
    <citation type="submission" date="2022-04" db="EMBL/GenBank/DDBJ databases">
        <title>A functionally conserved STORR gene fusion in Papaver species that diverged 16.8 million years ago.</title>
        <authorList>
            <person name="Catania T."/>
        </authorList>
    </citation>
    <scope>NUCLEOTIDE SEQUENCE</scope>
    <source>
        <strain evidence="11">S-188037</strain>
    </source>
</reference>
<feature type="region of interest" description="Disordered" evidence="9">
    <location>
        <begin position="1"/>
        <end position="25"/>
    </location>
</feature>
<keyword evidence="5 8" id="KW-0812">Transmembrane</keyword>
<evidence type="ECO:0000256" key="6">
    <source>
        <dbReference type="ARBA" id="ARBA00022989"/>
    </source>
</evidence>
<dbReference type="Pfam" id="PF04535">
    <property type="entry name" value="CASP_dom"/>
    <property type="match status" value="1"/>
</dbReference>
<comment type="similarity">
    <text evidence="2 8">Belongs to the Casparian strip membrane proteins (CASP) family.</text>
</comment>
<organism evidence="11 12">
    <name type="scientific">Papaver atlanticum</name>
    <dbReference type="NCBI Taxonomy" id="357466"/>
    <lineage>
        <taxon>Eukaryota</taxon>
        <taxon>Viridiplantae</taxon>
        <taxon>Streptophyta</taxon>
        <taxon>Embryophyta</taxon>
        <taxon>Tracheophyta</taxon>
        <taxon>Spermatophyta</taxon>
        <taxon>Magnoliopsida</taxon>
        <taxon>Ranunculales</taxon>
        <taxon>Papaveraceae</taxon>
        <taxon>Papaveroideae</taxon>
        <taxon>Papaver</taxon>
    </lineage>
</organism>
<evidence type="ECO:0000256" key="2">
    <source>
        <dbReference type="ARBA" id="ARBA00007651"/>
    </source>
</evidence>
<dbReference type="AlphaFoldDB" id="A0AAD4S232"/>
<comment type="caution">
    <text evidence="11">The sequence shown here is derived from an EMBL/GenBank/DDBJ whole genome shotgun (WGS) entry which is preliminary data.</text>
</comment>
<feature type="transmembrane region" description="Helical" evidence="8">
    <location>
        <begin position="121"/>
        <end position="149"/>
    </location>
</feature>
<evidence type="ECO:0000256" key="3">
    <source>
        <dbReference type="ARBA" id="ARBA00011489"/>
    </source>
</evidence>
<comment type="subunit">
    <text evidence="3 8">Homodimer and heterodimers.</text>
</comment>
<dbReference type="InterPro" id="IPR006702">
    <property type="entry name" value="CASP_dom"/>
</dbReference>
<dbReference type="NCBIfam" id="TIGR01569">
    <property type="entry name" value="A_tha_TIGR01569"/>
    <property type="match status" value="1"/>
</dbReference>
<dbReference type="InterPro" id="IPR044173">
    <property type="entry name" value="CASPL"/>
</dbReference>
<proteinExistence type="inferred from homology"/>
<feature type="transmembrane region" description="Helical" evidence="8">
    <location>
        <begin position="35"/>
        <end position="55"/>
    </location>
</feature>
<evidence type="ECO:0000256" key="5">
    <source>
        <dbReference type="ARBA" id="ARBA00022692"/>
    </source>
</evidence>
<keyword evidence="4 8" id="KW-1003">Cell membrane</keyword>
<evidence type="ECO:0000256" key="8">
    <source>
        <dbReference type="RuleBase" id="RU361233"/>
    </source>
</evidence>
<dbReference type="PANTHER" id="PTHR36488:SF8">
    <property type="entry name" value="CASP-LIKE PROTEIN 1U1"/>
    <property type="match status" value="1"/>
</dbReference>
<gene>
    <name evidence="11" type="ORF">MKW98_025156</name>
</gene>
<feature type="transmembrane region" description="Helical" evidence="8">
    <location>
        <begin position="169"/>
        <end position="191"/>
    </location>
</feature>
<dbReference type="GO" id="GO:0005886">
    <property type="term" value="C:plasma membrane"/>
    <property type="evidence" value="ECO:0007669"/>
    <property type="project" value="UniProtKB-SubCell"/>
</dbReference>
<evidence type="ECO:0000313" key="11">
    <source>
        <dbReference type="EMBL" id="KAI3853639.1"/>
    </source>
</evidence>
<dbReference type="InterPro" id="IPR006459">
    <property type="entry name" value="CASP/CASPL"/>
</dbReference>
<feature type="compositionally biased region" description="Polar residues" evidence="9">
    <location>
        <begin position="16"/>
        <end position="25"/>
    </location>
</feature>
<accession>A0AAD4S232</accession>
<dbReference type="Proteomes" id="UP001202328">
    <property type="component" value="Unassembled WGS sequence"/>
</dbReference>
<evidence type="ECO:0000259" key="10">
    <source>
        <dbReference type="Pfam" id="PF04535"/>
    </source>
</evidence>
<keyword evidence="12" id="KW-1185">Reference proteome</keyword>
<evidence type="ECO:0000256" key="9">
    <source>
        <dbReference type="SAM" id="MobiDB-lite"/>
    </source>
</evidence>
<comment type="subcellular location">
    <subcellularLocation>
        <location evidence="1 8">Cell membrane</location>
        <topology evidence="1 8">Multi-pass membrane protein</topology>
    </subcellularLocation>
</comment>
<keyword evidence="6 8" id="KW-1133">Transmembrane helix</keyword>
<evidence type="ECO:0000256" key="1">
    <source>
        <dbReference type="ARBA" id="ARBA00004651"/>
    </source>
</evidence>
<protein>
    <recommendedName>
        <fullName evidence="8">CASP-like protein</fullName>
    </recommendedName>
</protein>
<evidence type="ECO:0000256" key="7">
    <source>
        <dbReference type="ARBA" id="ARBA00023136"/>
    </source>
</evidence>
<name>A0AAD4S232_9MAGN</name>
<dbReference type="PANTHER" id="PTHR36488">
    <property type="entry name" value="CASP-LIKE PROTEIN 1U1"/>
    <property type="match status" value="1"/>
</dbReference>
<evidence type="ECO:0000256" key="4">
    <source>
        <dbReference type="ARBA" id="ARBA00022475"/>
    </source>
</evidence>